<keyword evidence="2" id="KW-1185">Reference proteome</keyword>
<reference evidence="2" key="1">
    <citation type="submission" date="2019-06" db="EMBL/GenBank/DDBJ databases">
        <title>Gordonia isolated from sludge of a wastewater treatment plant.</title>
        <authorList>
            <person name="Tamura T."/>
            <person name="Aoyama K."/>
            <person name="Kang Y."/>
            <person name="Saito S."/>
            <person name="Akiyama N."/>
            <person name="Yazawa K."/>
            <person name="Gonoi T."/>
            <person name="Mikami Y."/>
        </authorList>
    </citation>
    <scope>NUCLEOTIDE SEQUENCE [LARGE SCALE GENOMIC DNA]</scope>
    <source>
        <strain evidence="2">NBRC 107696</strain>
    </source>
</reference>
<evidence type="ECO:0000313" key="1">
    <source>
        <dbReference type="EMBL" id="GEE03817.1"/>
    </source>
</evidence>
<sequence length="156" mass="16434">MTDLAAVVAAKKSSSDAVLSLLSEVAVSKGLLTKSIACASCSDRLEISYAGLSGDPDAYLVWEVLGEVTVLCAGCSAKFADDPIQGSVSELSRVTYEDPATSETVVSWLAPETAIEVVRKINDAIDDGIDVRVPSVEHGAATQIRHFAHWRALRGA</sequence>
<proteinExistence type="predicted"/>
<dbReference type="Proteomes" id="UP000444960">
    <property type="component" value="Unassembled WGS sequence"/>
</dbReference>
<dbReference type="AlphaFoldDB" id="A0A7I9VER4"/>
<protein>
    <submittedName>
        <fullName evidence="1">Uncharacterized protein</fullName>
    </submittedName>
</protein>
<organism evidence="1 2">
    <name type="scientific">Gordonia spumicola</name>
    <dbReference type="NCBI Taxonomy" id="589161"/>
    <lineage>
        <taxon>Bacteria</taxon>
        <taxon>Bacillati</taxon>
        <taxon>Actinomycetota</taxon>
        <taxon>Actinomycetes</taxon>
        <taxon>Mycobacteriales</taxon>
        <taxon>Gordoniaceae</taxon>
        <taxon>Gordonia</taxon>
    </lineage>
</organism>
<dbReference type="EMBL" id="BJOV01000005">
    <property type="protein sequence ID" value="GEE03817.1"/>
    <property type="molecule type" value="Genomic_DNA"/>
</dbReference>
<gene>
    <name evidence="1" type="ORF">nbrc107696_42630</name>
</gene>
<accession>A0A7I9VER4</accession>
<dbReference type="RefSeq" id="WP_161897273.1">
    <property type="nucleotide sequence ID" value="NZ_BJOV01000005.1"/>
</dbReference>
<name>A0A7I9VER4_9ACTN</name>
<evidence type="ECO:0000313" key="2">
    <source>
        <dbReference type="Proteomes" id="UP000444960"/>
    </source>
</evidence>
<comment type="caution">
    <text evidence="1">The sequence shown here is derived from an EMBL/GenBank/DDBJ whole genome shotgun (WGS) entry which is preliminary data.</text>
</comment>
<dbReference type="OrthoDB" id="7945987at2"/>